<dbReference type="GO" id="GO:0015031">
    <property type="term" value="P:protein transport"/>
    <property type="evidence" value="ECO:0007669"/>
    <property type="project" value="UniProtKB-KW"/>
</dbReference>
<dbReference type="Proteomes" id="UP001160148">
    <property type="component" value="Unassembled WGS sequence"/>
</dbReference>
<organism evidence="5 6">
    <name type="scientific">Macrosiphum euphorbiae</name>
    <name type="common">potato aphid</name>
    <dbReference type="NCBI Taxonomy" id="13131"/>
    <lineage>
        <taxon>Eukaryota</taxon>
        <taxon>Metazoa</taxon>
        <taxon>Ecdysozoa</taxon>
        <taxon>Arthropoda</taxon>
        <taxon>Hexapoda</taxon>
        <taxon>Insecta</taxon>
        <taxon>Pterygota</taxon>
        <taxon>Neoptera</taxon>
        <taxon>Paraneoptera</taxon>
        <taxon>Hemiptera</taxon>
        <taxon>Sternorrhyncha</taxon>
        <taxon>Aphidomorpha</taxon>
        <taxon>Aphidoidea</taxon>
        <taxon>Aphididae</taxon>
        <taxon>Macrosiphini</taxon>
        <taxon>Macrosiphum</taxon>
    </lineage>
</organism>
<evidence type="ECO:0000256" key="1">
    <source>
        <dbReference type="ARBA" id="ARBA00010394"/>
    </source>
</evidence>
<feature type="repeat" description="ARM" evidence="4">
    <location>
        <begin position="12"/>
        <end position="46"/>
    </location>
</feature>
<dbReference type="InterPro" id="IPR016024">
    <property type="entry name" value="ARM-type_fold"/>
</dbReference>
<dbReference type="SUPFAM" id="SSF48371">
    <property type="entry name" value="ARM repeat"/>
    <property type="match status" value="1"/>
</dbReference>
<dbReference type="AlphaFoldDB" id="A0AAV0Y3E9"/>
<dbReference type="SMART" id="SM00185">
    <property type="entry name" value="ARM"/>
    <property type="match status" value="3"/>
</dbReference>
<keyword evidence="2" id="KW-0813">Transport</keyword>
<dbReference type="PANTHER" id="PTHR23316">
    <property type="entry name" value="IMPORTIN ALPHA"/>
    <property type="match status" value="1"/>
</dbReference>
<dbReference type="Gene3D" id="1.25.10.10">
    <property type="entry name" value="Leucine-rich Repeat Variant"/>
    <property type="match status" value="1"/>
</dbReference>
<dbReference type="InterPro" id="IPR011989">
    <property type="entry name" value="ARM-like"/>
</dbReference>
<dbReference type="InterPro" id="IPR032413">
    <property type="entry name" value="Arm_3"/>
</dbReference>
<accession>A0AAV0Y3E9</accession>
<gene>
    <name evidence="5" type="ORF">MEUPH1_LOCUS27634</name>
</gene>
<dbReference type="Pfam" id="PF16186">
    <property type="entry name" value="Arm_3"/>
    <property type="match status" value="1"/>
</dbReference>
<protein>
    <submittedName>
        <fullName evidence="5">Uncharacterized protein</fullName>
    </submittedName>
</protein>
<dbReference type="EMBL" id="CARXXK010001139">
    <property type="protein sequence ID" value="CAI6373956.1"/>
    <property type="molecule type" value="Genomic_DNA"/>
</dbReference>
<reference evidence="5 6" key="1">
    <citation type="submission" date="2023-01" db="EMBL/GenBank/DDBJ databases">
        <authorList>
            <person name="Whitehead M."/>
        </authorList>
    </citation>
    <scope>NUCLEOTIDE SEQUENCE [LARGE SCALE GENOMIC DNA]</scope>
</reference>
<comment type="caution">
    <text evidence="5">The sequence shown here is derived from an EMBL/GenBank/DDBJ whole genome shotgun (WGS) entry which is preliminary data.</text>
</comment>
<name>A0AAV0Y3E9_9HEMI</name>
<dbReference type="Pfam" id="PF00514">
    <property type="entry name" value="Arm"/>
    <property type="match status" value="3"/>
</dbReference>
<evidence type="ECO:0000256" key="4">
    <source>
        <dbReference type="PROSITE-ProRule" id="PRU00259"/>
    </source>
</evidence>
<sequence length="183" mass="20580">MYAQTQVILNCSVLPNLLSLLGSPKETIRKEACWAISNITAGNKNQIQAVLNENIFPALIHIMATAEFKTRKDAAWAITNTTSGGTVEQIQYMADQNCIPALCDLLTVTDVKIIQVALNGLENILKLGEQLARQTGAVNQYAILLEECYGLDKIEWLQSHENIYIYQKAFLIIERFFFSKFSY</sequence>
<dbReference type="PROSITE" id="PS50176">
    <property type="entry name" value="ARM_REPEAT"/>
    <property type="match status" value="1"/>
</dbReference>
<keyword evidence="6" id="KW-1185">Reference proteome</keyword>
<comment type="similarity">
    <text evidence="1">Belongs to the importin alpha family.</text>
</comment>
<evidence type="ECO:0000313" key="6">
    <source>
        <dbReference type="Proteomes" id="UP001160148"/>
    </source>
</evidence>
<dbReference type="InterPro" id="IPR000225">
    <property type="entry name" value="Armadillo"/>
</dbReference>
<proteinExistence type="inferred from homology"/>
<keyword evidence="3" id="KW-0653">Protein transport</keyword>
<evidence type="ECO:0000313" key="5">
    <source>
        <dbReference type="EMBL" id="CAI6373956.1"/>
    </source>
</evidence>
<evidence type="ECO:0000256" key="3">
    <source>
        <dbReference type="ARBA" id="ARBA00022927"/>
    </source>
</evidence>
<evidence type="ECO:0000256" key="2">
    <source>
        <dbReference type="ARBA" id="ARBA00022448"/>
    </source>
</evidence>